<feature type="compositionally biased region" description="Basic and acidic residues" evidence="1">
    <location>
        <begin position="89"/>
        <end position="98"/>
    </location>
</feature>
<keyword evidence="3" id="KW-1185">Reference proteome</keyword>
<dbReference type="EMBL" id="JAFNEN010006218">
    <property type="protein sequence ID" value="KAG8156194.1"/>
    <property type="molecule type" value="Genomic_DNA"/>
</dbReference>
<name>A0AAV6TEM2_9ARAC</name>
<protein>
    <submittedName>
        <fullName evidence="2">Uncharacterized protein</fullName>
    </submittedName>
</protein>
<evidence type="ECO:0000256" key="1">
    <source>
        <dbReference type="SAM" id="MobiDB-lite"/>
    </source>
</evidence>
<organism evidence="2 3">
    <name type="scientific">Oedothorax gibbosus</name>
    <dbReference type="NCBI Taxonomy" id="931172"/>
    <lineage>
        <taxon>Eukaryota</taxon>
        <taxon>Metazoa</taxon>
        <taxon>Ecdysozoa</taxon>
        <taxon>Arthropoda</taxon>
        <taxon>Chelicerata</taxon>
        <taxon>Arachnida</taxon>
        <taxon>Araneae</taxon>
        <taxon>Araneomorphae</taxon>
        <taxon>Entelegynae</taxon>
        <taxon>Araneoidea</taxon>
        <taxon>Linyphiidae</taxon>
        <taxon>Erigoninae</taxon>
        <taxon>Oedothorax</taxon>
    </lineage>
</organism>
<accession>A0AAV6TEM2</accession>
<dbReference type="AlphaFoldDB" id="A0AAV6TEM2"/>
<evidence type="ECO:0000313" key="3">
    <source>
        <dbReference type="Proteomes" id="UP000827092"/>
    </source>
</evidence>
<proteinExistence type="predicted"/>
<feature type="region of interest" description="Disordered" evidence="1">
    <location>
        <begin position="78"/>
        <end position="127"/>
    </location>
</feature>
<reference evidence="2 3" key="1">
    <citation type="journal article" date="2022" name="Nat. Ecol. Evol.">
        <title>A masculinizing supergene underlies an exaggerated male reproductive morph in a spider.</title>
        <authorList>
            <person name="Hendrickx F."/>
            <person name="De Corte Z."/>
            <person name="Sonet G."/>
            <person name="Van Belleghem S.M."/>
            <person name="Kostlbacher S."/>
            <person name="Vangestel C."/>
        </authorList>
    </citation>
    <scope>NUCLEOTIDE SEQUENCE [LARGE SCALE GENOMIC DNA]</scope>
    <source>
        <strain evidence="2">W744_W776</strain>
    </source>
</reference>
<evidence type="ECO:0000313" key="2">
    <source>
        <dbReference type="EMBL" id="KAG8156194.1"/>
    </source>
</evidence>
<dbReference type="Proteomes" id="UP000827092">
    <property type="component" value="Unassembled WGS sequence"/>
</dbReference>
<gene>
    <name evidence="2" type="ORF">JTE90_008767</name>
</gene>
<feature type="region of interest" description="Disordered" evidence="1">
    <location>
        <begin position="198"/>
        <end position="225"/>
    </location>
</feature>
<sequence length="284" mass="31752">MTRLLAPFKESHFYPRRLPSLDKFFHFELKHWANQLRQHRPRPSQSIFLKFEKRVSPSRASWSRPLVARRRPIVQTEVRHQFQPRLSKSRTDPVRAEPDCLFSSQSPPARTAPASYRPNPTSPALTPKPIPKLRIELAHFPYYIVYARGCSPGDLLRLGTGRHENYPYPPRIFKGEQGAPDTAEGAVLFREKLPISGEPIPGTRTLTKKKITSGPRGGPPGTFNAAPATPYHCGVNLHEGSSPVAARYRPNAGASSIFRAIASVGELLPHSLANSDFHGHRPTV</sequence>
<comment type="caution">
    <text evidence="2">The sequence shown here is derived from an EMBL/GenBank/DDBJ whole genome shotgun (WGS) entry which is preliminary data.</text>
</comment>